<dbReference type="SUPFAM" id="SSF51126">
    <property type="entry name" value="Pectin lyase-like"/>
    <property type="match status" value="2"/>
</dbReference>
<evidence type="ECO:0000313" key="5">
    <source>
        <dbReference type="Proteomes" id="UP000214365"/>
    </source>
</evidence>
<dbReference type="FunFam" id="2.160.20.10:FF:000023">
    <property type="entry name" value="Exo-beta-1,3-glucanase Exg0"/>
    <property type="match status" value="1"/>
</dbReference>
<comment type="caution">
    <text evidence="4">The sequence shown here is derived from an EMBL/GenBank/DDBJ whole genome shotgun (WGS) entry which is preliminary data.</text>
</comment>
<dbReference type="InterPro" id="IPR012334">
    <property type="entry name" value="Pectin_lyas_fold"/>
</dbReference>
<keyword evidence="2" id="KW-0732">Signal</keyword>
<feature type="domain" description="Rhamnogalacturonase A/B/Epimerase-like pectate lyase" evidence="3">
    <location>
        <begin position="522"/>
        <end position="635"/>
    </location>
</feature>
<dbReference type="OrthoDB" id="1046782at2759"/>
<keyword evidence="5" id="KW-1185">Reference proteome</keyword>
<dbReference type="FunFam" id="2.160.20.10:FF:000026">
    <property type="entry name" value="Exo-beta-1,3-glucanase Exg0"/>
    <property type="match status" value="1"/>
</dbReference>
<dbReference type="EMBL" id="LFMY01000001">
    <property type="protein sequence ID" value="OKL64365.1"/>
    <property type="molecule type" value="Genomic_DNA"/>
</dbReference>
<evidence type="ECO:0000256" key="2">
    <source>
        <dbReference type="SAM" id="SignalP"/>
    </source>
</evidence>
<dbReference type="Pfam" id="PF12708">
    <property type="entry name" value="Pect-lyase_RHGA_epim"/>
    <property type="match status" value="2"/>
</dbReference>
<feature type="region of interest" description="Disordered" evidence="1">
    <location>
        <begin position="358"/>
        <end position="378"/>
    </location>
</feature>
<dbReference type="CDD" id="cd23668">
    <property type="entry name" value="GH55_beta13glucanase-like"/>
    <property type="match status" value="1"/>
</dbReference>
<feature type="domain" description="Rhamnogalacturonase A/B/Epimerase-like pectate lyase" evidence="3">
    <location>
        <begin position="55"/>
        <end position="278"/>
    </location>
</feature>
<organism evidence="4 5">
    <name type="scientific">Talaromyces atroroseus</name>
    <dbReference type="NCBI Taxonomy" id="1441469"/>
    <lineage>
        <taxon>Eukaryota</taxon>
        <taxon>Fungi</taxon>
        <taxon>Dikarya</taxon>
        <taxon>Ascomycota</taxon>
        <taxon>Pezizomycotina</taxon>
        <taxon>Eurotiomycetes</taxon>
        <taxon>Eurotiomycetidae</taxon>
        <taxon>Eurotiales</taxon>
        <taxon>Trichocomaceae</taxon>
        <taxon>Talaromyces</taxon>
        <taxon>Talaromyces sect. Trachyspermi</taxon>
    </lineage>
</organism>
<dbReference type="InterPro" id="IPR011050">
    <property type="entry name" value="Pectin_lyase_fold/virulence"/>
</dbReference>
<dbReference type="RefSeq" id="XP_020124486.1">
    <property type="nucleotide sequence ID" value="XM_020259832.1"/>
</dbReference>
<evidence type="ECO:0000256" key="1">
    <source>
        <dbReference type="SAM" id="MobiDB-lite"/>
    </source>
</evidence>
<dbReference type="InterPro" id="IPR024535">
    <property type="entry name" value="RHGA/B-epi-like_pectate_lyase"/>
</dbReference>
<protein>
    <recommendedName>
        <fullName evidence="3">Rhamnogalacturonase A/B/Epimerase-like pectate lyase domain-containing protein</fullName>
    </recommendedName>
</protein>
<gene>
    <name evidence="4" type="ORF">UA08_01084</name>
</gene>
<sequence>MLFIRLLLFFGLSALLEAAPTPQARTAAASSGFWMANIERQGTVAFGNSSSYQVFRNVKDFGAKGDGSTDDTAAINSAISSDNRCGLGCDSSTTTPAIVYFPPGTYVVSKPIVQYYYTQLIGDATDMPVLKAASGFSGMAVIDSDPYTDTGANWYTNQNNFFRQVRNFVIDLTAMPQSSGAGIHWQVGQATSLQNIRFEMVKGGGDANKQEGIFMDNGSGGFMSDLTFNGGNYGMFLGNQQFTTRNLTFNGCNTAIFMNWNWAWTFKSVTVNDCAVALNMSNSPSNQTVGSVLMLDSTLSTTSQAIVTAWTESSIPIGGGDLILDNVDFTGSSIAVAGIDGNTILAGGSVVESWVQGNTYTSGSTTTKRDLESAVRDEEDDICPTAEIVTVTVYETASAHTQPNTLATAAASSTSVAARVNSVGSGSSSSGSPTSVAGSSASSVKPSQVSTSSSVSSSSSGRVSQSAVASASGSTCAASSVTKSRAQGTRAASSKPSVLVESSGKVFERSKPQYESVPASSFVSVKSAGAKGDGSTDDTAALQKVLDGATADQIIYFDHGAYIITSTLKVPKNIKIVGEIWPLLMASGDAFSDQNNPIPMLQIGEAGDTGDVEIQDLILETKGPAPGAILMEWNVAGSSQGSAAMWDVHFRVGGSAGTDLQSNTCSKNPTATHGANNACEGAFMLFHATQSASAYVENCWFWVADHELDLADHNQIDIYNGRGVLIESQNAVWMYGTASEHSQLYEYQVSNAKNVFMALIQTETPYWQSNPTALTPFTPQTSFADPDFSKCTTDSCRKAWGLRVLSSSDVLVYGAGLYSFFENYEQTCLTTESCQQNIVQLDCSSVSLYGLSTKASTNMVTSTDGTALALQEDNTSSYASTIALFEQ</sequence>
<dbReference type="Gene3D" id="2.160.20.10">
    <property type="entry name" value="Single-stranded right-handed beta-helix, Pectin lyase-like"/>
    <property type="match status" value="2"/>
</dbReference>
<feature type="chain" id="PRO_5012962935" description="Rhamnogalacturonase A/B/Epimerase-like pectate lyase domain-containing protein" evidence="2">
    <location>
        <begin position="19"/>
        <end position="887"/>
    </location>
</feature>
<evidence type="ECO:0000259" key="3">
    <source>
        <dbReference type="Pfam" id="PF12708"/>
    </source>
</evidence>
<feature type="region of interest" description="Disordered" evidence="1">
    <location>
        <begin position="421"/>
        <end position="463"/>
    </location>
</feature>
<dbReference type="GeneID" id="31000839"/>
<dbReference type="InterPro" id="IPR051801">
    <property type="entry name" value="GH28_Enzymes"/>
</dbReference>
<reference evidence="4 5" key="1">
    <citation type="submission" date="2015-06" db="EMBL/GenBank/DDBJ databases">
        <title>Talaromyces atroroseus IBT 11181 draft genome.</title>
        <authorList>
            <person name="Rasmussen K.B."/>
            <person name="Rasmussen S."/>
            <person name="Petersen B."/>
            <person name="Sicheritz-Ponten T."/>
            <person name="Mortensen U.H."/>
            <person name="Thrane U."/>
        </authorList>
    </citation>
    <scope>NUCLEOTIDE SEQUENCE [LARGE SCALE GENOMIC DNA]</scope>
    <source>
        <strain evidence="4 5">IBT 11181</strain>
    </source>
</reference>
<dbReference type="PANTHER" id="PTHR31339:SF9">
    <property type="entry name" value="PLASMIN AND FIBRONECTIN-BINDING PROTEIN A"/>
    <property type="match status" value="1"/>
</dbReference>
<dbReference type="Proteomes" id="UP000214365">
    <property type="component" value="Unassembled WGS sequence"/>
</dbReference>
<evidence type="ECO:0000313" key="4">
    <source>
        <dbReference type="EMBL" id="OKL64365.1"/>
    </source>
</evidence>
<dbReference type="PANTHER" id="PTHR31339">
    <property type="entry name" value="PECTIN LYASE-RELATED"/>
    <property type="match status" value="1"/>
</dbReference>
<dbReference type="STRING" id="1441469.A0A225BBT8"/>
<feature type="signal peptide" evidence="2">
    <location>
        <begin position="1"/>
        <end position="18"/>
    </location>
</feature>
<name>A0A225BBT8_TALAT</name>
<feature type="compositionally biased region" description="Basic and acidic residues" evidence="1">
    <location>
        <begin position="367"/>
        <end position="376"/>
    </location>
</feature>
<dbReference type="AlphaFoldDB" id="A0A225BBT8"/>
<proteinExistence type="predicted"/>
<accession>A0A225BBT8</accession>